<dbReference type="EMBL" id="JXTB01000012">
    <property type="protein sequence ID" value="PON77734.1"/>
    <property type="molecule type" value="Genomic_DNA"/>
</dbReference>
<feature type="region of interest" description="Disordered" evidence="9">
    <location>
        <begin position="1"/>
        <end position="22"/>
    </location>
</feature>
<evidence type="ECO:0000313" key="10">
    <source>
        <dbReference type="EMBL" id="PON77734.1"/>
    </source>
</evidence>
<keyword evidence="6 8" id="KW-0539">Nucleus</keyword>
<dbReference type="Gene3D" id="1.10.20.10">
    <property type="entry name" value="Histone, subunit A"/>
    <property type="match status" value="1"/>
</dbReference>
<dbReference type="InterPro" id="IPR001951">
    <property type="entry name" value="Histone_H4"/>
</dbReference>
<comment type="similarity">
    <text evidence="3 8">Belongs to the histone H4 family.</text>
</comment>
<evidence type="ECO:0000256" key="3">
    <source>
        <dbReference type="ARBA" id="ARBA00006564"/>
    </source>
</evidence>
<comment type="subcellular location">
    <subcellularLocation>
        <location evidence="2">Chromosome</location>
    </subcellularLocation>
    <subcellularLocation>
        <location evidence="1">Nucleus</location>
    </subcellularLocation>
</comment>
<reference evidence="11" key="1">
    <citation type="submission" date="2016-06" db="EMBL/GenBank/DDBJ databases">
        <title>Parallel loss of symbiosis genes in relatives of nitrogen-fixing non-legume Parasponia.</title>
        <authorList>
            <person name="Van Velzen R."/>
            <person name="Holmer R."/>
            <person name="Bu F."/>
            <person name="Rutten L."/>
            <person name="Van Zeijl A."/>
            <person name="Liu W."/>
            <person name="Santuari L."/>
            <person name="Cao Q."/>
            <person name="Sharma T."/>
            <person name="Shen D."/>
            <person name="Roswanjaya Y."/>
            <person name="Wardhani T."/>
            <person name="Kalhor M.S."/>
            <person name="Jansen J."/>
            <person name="Van den Hoogen J."/>
            <person name="Gungor B."/>
            <person name="Hartog M."/>
            <person name="Hontelez J."/>
            <person name="Verver J."/>
            <person name="Yang W.-C."/>
            <person name="Schijlen E."/>
            <person name="Repin R."/>
            <person name="Schilthuizen M."/>
            <person name="Schranz E."/>
            <person name="Heidstra R."/>
            <person name="Miyata K."/>
            <person name="Fedorova E."/>
            <person name="Kohlen W."/>
            <person name="Bisseling T."/>
            <person name="Smit S."/>
            <person name="Geurts R."/>
        </authorList>
    </citation>
    <scope>NUCLEOTIDE SEQUENCE [LARGE SCALE GENOMIC DNA]</scope>
    <source>
        <strain evidence="11">cv. WU1-14</strain>
    </source>
</reference>
<evidence type="ECO:0000256" key="4">
    <source>
        <dbReference type="ARBA" id="ARBA00022454"/>
    </source>
</evidence>
<comment type="subunit">
    <text evidence="8">The nucleosome is a histone octamer containing two molecules each of H2A, H2B, H3 and H4 assembled in one H3-H4 heterotetramer and two H2A-H2B heterodimers. The octamer wraps approximately 147 bp of DNA.</text>
</comment>
<dbReference type="PANTHER" id="PTHR10484">
    <property type="entry name" value="HISTONE H4"/>
    <property type="match status" value="1"/>
</dbReference>
<evidence type="ECO:0000256" key="6">
    <source>
        <dbReference type="ARBA" id="ARBA00023242"/>
    </source>
</evidence>
<dbReference type="SUPFAM" id="SSF47113">
    <property type="entry name" value="Histone-fold"/>
    <property type="match status" value="1"/>
</dbReference>
<evidence type="ECO:0000256" key="2">
    <source>
        <dbReference type="ARBA" id="ARBA00004286"/>
    </source>
</evidence>
<keyword evidence="11" id="KW-1185">Reference proteome</keyword>
<dbReference type="AlphaFoldDB" id="A0A2P5DWQ9"/>
<organism evidence="10 11">
    <name type="scientific">Parasponia andersonii</name>
    <name type="common">Sponia andersonii</name>
    <dbReference type="NCBI Taxonomy" id="3476"/>
    <lineage>
        <taxon>Eukaryota</taxon>
        <taxon>Viridiplantae</taxon>
        <taxon>Streptophyta</taxon>
        <taxon>Embryophyta</taxon>
        <taxon>Tracheophyta</taxon>
        <taxon>Spermatophyta</taxon>
        <taxon>Magnoliopsida</taxon>
        <taxon>eudicotyledons</taxon>
        <taxon>Gunneridae</taxon>
        <taxon>Pentapetalae</taxon>
        <taxon>rosids</taxon>
        <taxon>fabids</taxon>
        <taxon>Rosales</taxon>
        <taxon>Cannabaceae</taxon>
        <taxon>Parasponia</taxon>
    </lineage>
</organism>
<proteinExistence type="inferred from homology"/>
<evidence type="ECO:0000256" key="8">
    <source>
        <dbReference type="RuleBase" id="RU000528"/>
    </source>
</evidence>
<dbReference type="GO" id="GO:0000786">
    <property type="term" value="C:nucleosome"/>
    <property type="evidence" value="ECO:0007669"/>
    <property type="project" value="UniProtKB-KW"/>
</dbReference>
<evidence type="ECO:0000313" key="11">
    <source>
        <dbReference type="Proteomes" id="UP000237105"/>
    </source>
</evidence>
<dbReference type="GO" id="GO:0030527">
    <property type="term" value="F:structural constituent of chromatin"/>
    <property type="evidence" value="ECO:0007669"/>
    <property type="project" value="InterPro"/>
</dbReference>
<dbReference type="STRING" id="3476.A0A2P5DWQ9"/>
<dbReference type="GO" id="GO:0003677">
    <property type="term" value="F:DNA binding"/>
    <property type="evidence" value="ECO:0007669"/>
    <property type="project" value="UniProtKB-KW"/>
</dbReference>
<keyword evidence="5 8" id="KW-0238">DNA-binding</keyword>
<dbReference type="GO" id="GO:0046982">
    <property type="term" value="F:protein heterodimerization activity"/>
    <property type="evidence" value="ECO:0007669"/>
    <property type="project" value="InterPro"/>
</dbReference>
<dbReference type="PRINTS" id="PR00623">
    <property type="entry name" value="HISTONEH4"/>
</dbReference>
<dbReference type="SMART" id="SM00417">
    <property type="entry name" value="H4"/>
    <property type="match status" value="1"/>
</dbReference>
<sequence>MSDNNTKRSTFGRKTPRCELSSTTSNSVVRARIEVRPLALTSLVIKEKRGLFGRAITKLVIRHLAHKGGVKRISGLIYEKTYGVLKIFLENVIQDVVIYTKHVRRKTTHTTSLSRKVM</sequence>
<comment type="caution">
    <text evidence="10">The sequence shown here is derived from an EMBL/GenBank/DDBJ whole genome shotgun (WGS) entry which is preliminary data.</text>
</comment>
<dbReference type="Proteomes" id="UP000237105">
    <property type="component" value="Unassembled WGS sequence"/>
</dbReference>
<dbReference type="CDD" id="cd22912">
    <property type="entry name" value="HFD_H4"/>
    <property type="match status" value="1"/>
</dbReference>
<evidence type="ECO:0000256" key="1">
    <source>
        <dbReference type="ARBA" id="ARBA00004123"/>
    </source>
</evidence>
<protein>
    <recommendedName>
        <fullName evidence="8">Histone H4</fullName>
    </recommendedName>
</protein>
<evidence type="ECO:0000256" key="7">
    <source>
        <dbReference type="ARBA" id="ARBA00023269"/>
    </source>
</evidence>
<dbReference type="InterPro" id="IPR009072">
    <property type="entry name" value="Histone-fold"/>
</dbReference>
<evidence type="ECO:0000256" key="9">
    <source>
        <dbReference type="SAM" id="MobiDB-lite"/>
    </source>
</evidence>
<dbReference type="GO" id="GO:0005634">
    <property type="term" value="C:nucleus"/>
    <property type="evidence" value="ECO:0007669"/>
    <property type="project" value="UniProtKB-SubCell"/>
</dbReference>
<comment type="function">
    <text evidence="8">Core component of nucleosome. Nucleosomes wrap and compact DNA into chromatin, limiting DNA accessibility to the cellular machineries which require DNA as a template. Histones thereby play a central role in transcription regulation, DNA repair, DNA replication and chromosomal stability. DNA accessibility is regulated via a complex set of post-translational modifications of histones, also called histone code, and nucleosome remodeling.</text>
</comment>
<evidence type="ECO:0000256" key="5">
    <source>
        <dbReference type="ARBA" id="ARBA00023125"/>
    </source>
</evidence>
<keyword evidence="4 8" id="KW-0158">Chromosome</keyword>
<gene>
    <name evidence="10" type="ORF">PanWU01x14_024900</name>
</gene>
<name>A0A2P5DWQ9_PARAD</name>
<accession>A0A2P5DWQ9</accession>
<keyword evidence="7 8" id="KW-0544">Nucleosome core</keyword>